<dbReference type="Gene3D" id="3.30.200.20">
    <property type="entry name" value="Phosphorylase Kinase, domain 1"/>
    <property type="match status" value="1"/>
</dbReference>
<evidence type="ECO:0000313" key="1">
    <source>
        <dbReference type="EMBL" id="KAG6403298.1"/>
    </source>
</evidence>
<name>A0A8X8WY43_SALSN</name>
<dbReference type="InterPro" id="IPR046959">
    <property type="entry name" value="PRK1-6/SRF4-like"/>
</dbReference>
<proteinExistence type="predicted"/>
<keyword evidence="2" id="KW-1185">Reference proteome</keyword>
<protein>
    <recommendedName>
        <fullName evidence="3">Protein kinase domain-containing protein</fullName>
    </recommendedName>
</protein>
<comment type="caution">
    <text evidence="1">The sequence shown here is derived from an EMBL/GenBank/DDBJ whole genome shotgun (WGS) entry which is preliminary data.</text>
</comment>
<dbReference type="PANTHER" id="PTHR48007:SF4">
    <property type="entry name" value="LEUCINE-RICH REPEAT RECEPTOR-LIKE PROTEIN KINASE PXC1"/>
    <property type="match status" value="1"/>
</dbReference>
<sequence>MLGKWCEISICGSCWEHLRKLWGKGRLSRAQGEARDGSCRVAVKKLILHVKMGENQFTVKMKEIGRMHHLNIVPLAYYNNRDEKLAIYDFLPMGSLSVISHSGVSRMGARDLVHPLAGAIRISWQHQVDQHPTDWVSAWMRELDGKGQKVDVLQGVTSKYWVVTMNMMSHTRRMFTHLKTRSHPIQNSNHVLSAQVP</sequence>
<dbReference type="Proteomes" id="UP000298416">
    <property type="component" value="Unassembled WGS sequence"/>
</dbReference>
<evidence type="ECO:0008006" key="3">
    <source>
        <dbReference type="Google" id="ProtNLM"/>
    </source>
</evidence>
<reference evidence="1" key="2">
    <citation type="submission" date="2020-08" db="EMBL/GenBank/DDBJ databases">
        <title>Plant Genome Project.</title>
        <authorList>
            <person name="Zhang R.-G."/>
        </authorList>
    </citation>
    <scope>NUCLEOTIDE SEQUENCE</scope>
    <source>
        <strain evidence="1">Huo1</strain>
        <tissue evidence="1">Leaf</tissue>
    </source>
</reference>
<dbReference type="InterPro" id="IPR011009">
    <property type="entry name" value="Kinase-like_dom_sf"/>
</dbReference>
<dbReference type="AlphaFoldDB" id="A0A8X8WY43"/>
<reference evidence="1" key="1">
    <citation type="submission" date="2018-01" db="EMBL/GenBank/DDBJ databases">
        <authorList>
            <person name="Mao J.F."/>
        </authorList>
    </citation>
    <scope>NUCLEOTIDE SEQUENCE</scope>
    <source>
        <strain evidence="1">Huo1</strain>
        <tissue evidence="1">Leaf</tissue>
    </source>
</reference>
<gene>
    <name evidence="1" type="ORF">SASPL_135515</name>
</gene>
<evidence type="ECO:0000313" key="2">
    <source>
        <dbReference type="Proteomes" id="UP000298416"/>
    </source>
</evidence>
<dbReference type="PANTHER" id="PTHR48007">
    <property type="entry name" value="LEUCINE-RICH REPEAT RECEPTOR-LIKE PROTEIN KINASE PXC1"/>
    <property type="match status" value="1"/>
</dbReference>
<organism evidence="1">
    <name type="scientific">Salvia splendens</name>
    <name type="common">Scarlet sage</name>
    <dbReference type="NCBI Taxonomy" id="180675"/>
    <lineage>
        <taxon>Eukaryota</taxon>
        <taxon>Viridiplantae</taxon>
        <taxon>Streptophyta</taxon>
        <taxon>Embryophyta</taxon>
        <taxon>Tracheophyta</taxon>
        <taxon>Spermatophyta</taxon>
        <taxon>Magnoliopsida</taxon>
        <taxon>eudicotyledons</taxon>
        <taxon>Gunneridae</taxon>
        <taxon>Pentapetalae</taxon>
        <taxon>asterids</taxon>
        <taxon>lamiids</taxon>
        <taxon>Lamiales</taxon>
        <taxon>Lamiaceae</taxon>
        <taxon>Nepetoideae</taxon>
        <taxon>Mentheae</taxon>
        <taxon>Salviinae</taxon>
        <taxon>Salvia</taxon>
        <taxon>Salvia subgen. Calosphace</taxon>
        <taxon>core Calosphace</taxon>
    </lineage>
</organism>
<dbReference type="EMBL" id="PNBA02000013">
    <property type="protein sequence ID" value="KAG6403298.1"/>
    <property type="molecule type" value="Genomic_DNA"/>
</dbReference>
<accession>A0A8X8WY43</accession>
<dbReference type="SUPFAM" id="SSF56112">
    <property type="entry name" value="Protein kinase-like (PK-like)"/>
    <property type="match status" value="1"/>
</dbReference>